<keyword evidence="2" id="KW-1003">Cell membrane</keyword>
<gene>
    <name evidence="5" type="ORF">EOD39_19191</name>
</gene>
<feature type="domain" description="IL17RA/B N-terminal" evidence="4">
    <location>
        <begin position="171"/>
        <end position="288"/>
    </location>
</feature>
<dbReference type="InterPro" id="IPR032356">
    <property type="entry name" value="IL17R_A/B_N"/>
</dbReference>
<sequence length="518" mass="56849">MRAGDTVFGALLLLWGPGALTLVSVCEGSPEGGFRPELVEVHNRSVLRCLNSCSQKVRERHACLVSPFYRPAAFRFSGGPQAGEWTSSPYKLAVSVVYLEDRKGPGLQINFSLAPDANLLYVNKTVIEISMADRRHCVTLQYTGSFTAQVNHRGEPVSSAGCQGPQAGEWTSSPYKLAVSVVYLEDRKGPGLQINFSLAPDANLLYVNKTVIEISMADRRHCMTLQYTGSFTAQVNHRGEPWSFSYIACMTVKPGQSLSISLYNMPYGYQPLTRTLQLPDCENPLMKEYAGELCPAILIHSRLSQGVLNVSYSSSLADPSYLVWLCVWNAHFCSSEDASPVAAPVEVAGRENSVIFHNVTALPCLCVRVISKMSGPHHEGQDCPFRAHFHLDVKVQPGPRSLLLQLSGFPRPCSLLLQALLLHTDRSSGLLINLTQPQNILVSGPHSQEFPLPPSLLYSWPVCIKHGALSSTQLFMFSAWGPELHTALHVHLSSSQLFMFSAWGPELLTTLHVLSMGA</sequence>
<proteinExistence type="predicted"/>
<protein>
    <recommendedName>
        <fullName evidence="4">IL17RA/B N-terminal domain-containing protein</fullName>
    </recommendedName>
</protein>
<evidence type="ECO:0000256" key="3">
    <source>
        <dbReference type="SAM" id="SignalP"/>
    </source>
</evidence>
<evidence type="ECO:0000256" key="1">
    <source>
        <dbReference type="ARBA" id="ARBA00004251"/>
    </source>
</evidence>
<dbReference type="Pfam" id="PF16556">
    <property type="entry name" value="IL17R_fnIII_D1"/>
    <property type="match status" value="1"/>
</dbReference>
<dbReference type="EMBL" id="SCEB01004773">
    <property type="protein sequence ID" value="RXM93332.1"/>
    <property type="molecule type" value="Genomic_DNA"/>
</dbReference>
<feature type="signal peptide" evidence="3">
    <location>
        <begin position="1"/>
        <end position="28"/>
    </location>
</feature>
<evidence type="ECO:0000313" key="5">
    <source>
        <dbReference type="EMBL" id="RXM93332.1"/>
    </source>
</evidence>
<dbReference type="InterPro" id="IPR038683">
    <property type="entry name" value="IL17RA/B_FnIII-like_1_sf"/>
</dbReference>
<keyword evidence="3" id="KW-0732">Signal</keyword>
<keyword evidence="2" id="KW-0472">Membrane</keyword>
<reference evidence="5 6" key="1">
    <citation type="submission" date="2019-01" db="EMBL/GenBank/DDBJ databases">
        <title>Draft Genome and Complete Hox-Cluster Characterization of the Sterlet Sturgeon (Acipenser ruthenus).</title>
        <authorList>
            <person name="Wei Q."/>
        </authorList>
    </citation>
    <scope>NUCLEOTIDE SEQUENCE [LARGE SCALE GENOMIC DNA]</scope>
    <source>
        <strain evidence="5">WHYD16114868_AA</strain>
        <tissue evidence="5">Blood</tissue>
    </source>
</reference>
<accession>A0A444UYT1</accession>
<dbReference type="Proteomes" id="UP000289886">
    <property type="component" value="Unassembled WGS sequence"/>
</dbReference>
<comment type="caution">
    <text evidence="5">The sequence shown here is derived from an EMBL/GenBank/DDBJ whole genome shotgun (WGS) entry which is preliminary data.</text>
</comment>
<dbReference type="AlphaFoldDB" id="A0A444UYT1"/>
<comment type="subcellular location">
    <subcellularLocation>
        <location evidence="1">Cell membrane</location>
        <topology evidence="1">Single-pass type I membrane protein</topology>
    </subcellularLocation>
</comment>
<name>A0A444UYT1_ACIRT</name>
<keyword evidence="6" id="KW-1185">Reference proteome</keyword>
<dbReference type="GO" id="GO:0005886">
    <property type="term" value="C:plasma membrane"/>
    <property type="evidence" value="ECO:0007669"/>
    <property type="project" value="UniProtKB-SubCell"/>
</dbReference>
<evidence type="ECO:0000256" key="2">
    <source>
        <dbReference type="ARBA" id="ARBA00022475"/>
    </source>
</evidence>
<evidence type="ECO:0000313" key="6">
    <source>
        <dbReference type="Proteomes" id="UP000289886"/>
    </source>
</evidence>
<dbReference type="Gene3D" id="2.60.40.2160">
    <property type="entry name" value="Interleukin-17 receptor A/B, fibronectin-III-like domain 1"/>
    <property type="match status" value="1"/>
</dbReference>
<evidence type="ECO:0000259" key="4">
    <source>
        <dbReference type="Pfam" id="PF16556"/>
    </source>
</evidence>
<organism evidence="5 6">
    <name type="scientific">Acipenser ruthenus</name>
    <name type="common">Sterlet sturgeon</name>
    <dbReference type="NCBI Taxonomy" id="7906"/>
    <lineage>
        <taxon>Eukaryota</taxon>
        <taxon>Metazoa</taxon>
        <taxon>Chordata</taxon>
        <taxon>Craniata</taxon>
        <taxon>Vertebrata</taxon>
        <taxon>Euteleostomi</taxon>
        <taxon>Actinopterygii</taxon>
        <taxon>Chondrostei</taxon>
        <taxon>Acipenseriformes</taxon>
        <taxon>Acipenseridae</taxon>
        <taxon>Acipenser</taxon>
    </lineage>
</organism>
<feature type="chain" id="PRO_5019027144" description="IL17RA/B N-terminal domain-containing protein" evidence="3">
    <location>
        <begin position="29"/>
        <end position="518"/>
    </location>
</feature>